<dbReference type="SUPFAM" id="SSF50156">
    <property type="entry name" value="PDZ domain-like"/>
    <property type="match status" value="1"/>
</dbReference>
<evidence type="ECO:0000256" key="2">
    <source>
        <dbReference type="SAM" id="Phobius"/>
    </source>
</evidence>
<feature type="compositionally biased region" description="Low complexity" evidence="1">
    <location>
        <begin position="23"/>
        <end position="32"/>
    </location>
</feature>
<dbReference type="AlphaFoldDB" id="A0AAD5H4S6"/>
<comment type="caution">
    <text evidence="3">The sequence shown here is derived from an EMBL/GenBank/DDBJ whole genome shotgun (WGS) entry which is preliminary data.</text>
</comment>
<dbReference type="Proteomes" id="UP001205105">
    <property type="component" value="Unassembled WGS sequence"/>
</dbReference>
<dbReference type="InterPro" id="IPR036034">
    <property type="entry name" value="PDZ_sf"/>
</dbReference>
<sequence>MQLLSLSAAHPSACCGLARGQKPSAAAPRRSALPPPPAATRRARHAEHRLVARAAVDPQETQVEEQIKLELPTEDVQSNVRLMGVRQGSGAAIVVAAVEPGSVAAAAGVRPGQQLLAVSDPIRRGEFWQINSQSSLRYVRQAIAMRVADTIALQLTAQPIREWRRAVEAQRAAQRAAASALTPQPQLAADQPQDDDLLSNIVRASIDSSLGSLDSFDAGDISSGTGSVDGDGAALTAAGRAAAAKLTMAEKLEQRYIEGQAAADALAAQESDLERRKRRRKEYFEQQGGRNDVPFFTGVILLIALPPAVLLFWAFSSGYIEQIDRYGLLR</sequence>
<evidence type="ECO:0008006" key="5">
    <source>
        <dbReference type="Google" id="ProtNLM"/>
    </source>
</evidence>
<dbReference type="Gene3D" id="2.30.42.10">
    <property type="match status" value="1"/>
</dbReference>
<keyword evidence="2" id="KW-0472">Membrane</keyword>
<keyword evidence="2" id="KW-1133">Transmembrane helix</keyword>
<accession>A0AAD5H4S6</accession>
<feature type="transmembrane region" description="Helical" evidence="2">
    <location>
        <begin position="295"/>
        <end position="315"/>
    </location>
</feature>
<evidence type="ECO:0000313" key="3">
    <source>
        <dbReference type="EMBL" id="KAI7840903.1"/>
    </source>
</evidence>
<name>A0AAD5H4S6_9CHLO</name>
<feature type="region of interest" description="Disordered" evidence="1">
    <location>
        <begin position="18"/>
        <end position="45"/>
    </location>
</feature>
<keyword evidence="4" id="KW-1185">Reference proteome</keyword>
<reference evidence="3" key="1">
    <citation type="submission" date="2020-11" db="EMBL/GenBank/DDBJ databases">
        <title>Chlorella ohadii genome sequencing and assembly.</title>
        <authorList>
            <person name="Murik O."/>
            <person name="Treves H."/>
            <person name="Kedem I."/>
            <person name="Shotland Y."/>
            <person name="Kaplan A."/>
        </authorList>
    </citation>
    <scope>NUCLEOTIDE SEQUENCE</scope>
    <source>
        <strain evidence="3">1</strain>
    </source>
</reference>
<organism evidence="3 4">
    <name type="scientific">Chlorella ohadii</name>
    <dbReference type="NCBI Taxonomy" id="2649997"/>
    <lineage>
        <taxon>Eukaryota</taxon>
        <taxon>Viridiplantae</taxon>
        <taxon>Chlorophyta</taxon>
        <taxon>core chlorophytes</taxon>
        <taxon>Trebouxiophyceae</taxon>
        <taxon>Chlorellales</taxon>
        <taxon>Chlorellaceae</taxon>
        <taxon>Chlorella clade</taxon>
        <taxon>Chlorella</taxon>
    </lineage>
</organism>
<gene>
    <name evidence="3" type="ORF">COHA_005431</name>
</gene>
<dbReference type="EMBL" id="JADXDR010000070">
    <property type="protein sequence ID" value="KAI7840903.1"/>
    <property type="molecule type" value="Genomic_DNA"/>
</dbReference>
<evidence type="ECO:0000313" key="4">
    <source>
        <dbReference type="Proteomes" id="UP001205105"/>
    </source>
</evidence>
<evidence type="ECO:0000256" key="1">
    <source>
        <dbReference type="SAM" id="MobiDB-lite"/>
    </source>
</evidence>
<proteinExistence type="predicted"/>
<keyword evidence="2" id="KW-0812">Transmembrane</keyword>
<protein>
    <recommendedName>
        <fullName evidence="5">PDZ domain-containing protein</fullName>
    </recommendedName>
</protein>